<evidence type="ECO:0000259" key="4">
    <source>
        <dbReference type="Pfam" id="PF20723"/>
    </source>
</evidence>
<sequence length="448" mass="49511">MARSDATETKKSGIKNENAVKYGELIILGYNGQLTAGDKRRRRSKFVLWKRDIANGIKRSNHYVVPCPQNSHAVLDKNQHSISYTLSRTEAVIVEYVNDETTDMFQIGRSSDSPIDFVVMDTNAEKNAAAINNLPIVDSKKTAAASTISRFACRIICDRNNTSIARLYAAGFDSSRNIFLGEKATKWKDGEEIDALTTNGVLVMHPSGKFHKGNTEPGIWLEVSVCGKLFSLRGSRSAQLKGDMVEDSNNILTDGTLIDLCGATLLWRSAEGLNLSPSREYLKKLIERTNRERPTCPVGLYTLVFPHHSEDHAAAVASSELADIKQQPYAYLQCGHVQGRHAWGLNKDSNSRTCPMCLKVGGIAKLSMGIEASFYVQDKEKPDLYAFNPCGHVATEKTVNELSSANKAACTNEAYLNFGQMLGYPMGQTVSRHFVHFVQSFLKGIQVM</sequence>
<evidence type="ECO:0000259" key="3">
    <source>
        <dbReference type="Pfam" id="PF04710"/>
    </source>
</evidence>
<dbReference type="InterPro" id="IPR048335">
    <property type="entry name" value="Pellino_RING"/>
</dbReference>
<evidence type="ECO:0008006" key="7">
    <source>
        <dbReference type="Google" id="ProtNLM"/>
    </source>
</evidence>
<accession>A0A6G0T212</accession>
<dbReference type="Proteomes" id="UP000475862">
    <property type="component" value="Unassembled WGS sequence"/>
</dbReference>
<organism evidence="5 6">
    <name type="scientific">Aphis glycines</name>
    <name type="common">Soybean aphid</name>
    <dbReference type="NCBI Taxonomy" id="307491"/>
    <lineage>
        <taxon>Eukaryota</taxon>
        <taxon>Metazoa</taxon>
        <taxon>Ecdysozoa</taxon>
        <taxon>Arthropoda</taxon>
        <taxon>Hexapoda</taxon>
        <taxon>Insecta</taxon>
        <taxon>Pterygota</taxon>
        <taxon>Neoptera</taxon>
        <taxon>Paraneoptera</taxon>
        <taxon>Hemiptera</taxon>
        <taxon>Sternorrhyncha</taxon>
        <taxon>Aphidomorpha</taxon>
        <taxon>Aphidoidea</taxon>
        <taxon>Aphididae</taxon>
        <taxon>Aphidini</taxon>
        <taxon>Aphis</taxon>
        <taxon>Aphis</taxon>
    </lineage>
</organism>
<dbReference type="AlphaFoldDB" id="A0A6G0T212"/>
<dbReference type="GO" id="GO:0008592">
    <property type="term" value="P:regulation of Toll signaling pathway"/>
    <property type="evidence" value="ECO:0007669"/>
    <property type="project" value="InterPro"/>
</dbReference>
<dbReference type="GO" id="GO:0061630">
    <property type="term" value="F:ubiquitin protein ligase activity"/>
    <property type="evidence" value="ECO:0007669"/>
    <property type="project" value="InterPro"/>
</dbReference>
<evidence type="ECO:0000256" key="1">
    <source>
        <dbReference type="ARBA" id="ARBA00005639"/>
    </source>
</evidence>
<reference evidence="5 6" key="1">
    <citation type="submission" date="2019-08" db="EMBL/GenBank/DDBJ databases">
        <title>The genome of the soybean aphid Biotype 1, its phylome, world population structure and adaptation to the North American continent.</title>
        <authorList>
            <person name="Giordano R."/>
            <person name="Donthu R.K."/>
            <person name="Hernandez A.G."/>
            <person name="Wright C.L."/>
            <person name="Zimin A.V."/>
        </authorList>
    </citation>
    <scope>NUCLEOTIDE SEQUENCE [LARGE SCALE GENOMIC DNA]</scope>
    <source>
        <tissue evidence="5">Whole aphids</tissue>
    </source>
</reference>
<comment type="caution">
    <text evidence="5">The sequence shown here is derived from an EMBL/GenBank/DDBJ whole genome shotgun (WGS) entry which is preliminary data.</text>
</comment>
<dbReference type="GO" id="GO:0000209">
    <property type="term" value="P:protein polyubiquitination"/>
    <property type="evidence" value="ECO:0007669"/>
    <property type="project" value="InterPro"/>
</dbReference>
<evidence type="ECO:0000313" key="5">
    <source>
        <dbReference type="EMBL" id="KAE9523961.1"/>
    </source>
</evidence>
<keyword evidence="6" id="KW-1185">Reference proteome</keyword>
<dbReference type="InterPro" id="IPR006800">
    <property type="entry name" value="Pellino_fam"/>
</dbReference>
<dbReference type="Pfam" id="PF04710">
    <property type="entry name" value="Pellino_FHA"/>
    <property type="match status" value="1"/>
</dbReference>
<dbReference type="Pfam" id="PF20723">
    <property type="entry name" value="Pellino_RING"/>
    <property type="match status" value="1"/>
</dbReference>
<feature type="domain" description="Pellino FHA" evidence="3">
    <location>
        <begin position="15"/>
        <end position="284"/>
    </location>
</feature>
<feature type="domain" description="Pellino RING" evidence="4">
    <location>
        <begin position="290"/>
        <end position="404"/>
    </location>
</feature>
<evidence type="ECO:0000256" key="2">
    <source>
        <dbReference type="ARBA" id="ARBA00022553"/>
    </source>
</evidence>
<dbReference type="OrthoDB" id="8801906at2759"/>
<comment type="similarity">
    <text evidence="1">Belongs to the pellino family.</text>
</comment>
<dbReference type="InterPro" id="IPR048334">
    <property type="entry name" value="Pellino_FHA"/>
</dbReference>
<dbReference type="PANTHER" id="PTHR12098:SF2">
    <property type="entry name" value="PROTEIN PELLINO"/>
    <property type="match status" value="1"/>
</dbReference>
<protein>
    <recommendedName>
        <fullName evidence="7">Protein pellino</fullName>
    </recommendedName>
</protein>
<dbReference type="EMBL" id="VYZN01000074">
    <property type="protein sequence ID" value="KAE9523961.1"/>
    <property type="molecule type" value="Genomic_DNA"/>
</dbReference>
<keyword evidence="2" id="KW-0597">Phosphoprotein</keyword>
<name>A0A6G0T212_APHGL</name>
<evidence type="ECO:0000313" key="6">
    <source>
        <dbReference type="Proteomes" id="UP000475862"/>
    </source>
</evidence>
<proteinExistence type="inferred from homology"/>
<gene>
    <name evidence="5" type="ORF">AGLY_015608</name>
</gene>
<dbReference type="PANTHER" id="PTHR12098">
    <property type="entry name" value="E3 UBIQUITIN-PROTEIN LIGASE PELLINO-RELATED"/>
    <property type="match status" value="1"/>
</dbReference>